<gene>
    <name evidence="1" type="ORF">PYCCODRAFT_623667</name>
</gene>
<organism evidence="1 2">
    <name type="scientific">Trametes coccinea (strain BRFM310)</name>
    <name type="common">Pycnoporus coccineus</name>
    <dbReference type="NCBI Taxonomy" id="1353009"/>
    <lineage>
        <taxon>Eukaryota</taxon>
        <taxon>Fungi</taxon>
        <taxon>Dikarya</taxon>
        <taxon>Basidiomycota</taxon>
        <taxon>Agaricomycotina</taxon>
        <taxon>Agaricomycetes</taxon>
        <taxon>Polyporales</taxon>
        <taxon>Polyporaceae</taxon>
        <taxon>Trametes</taxon>
    </lineage>
</organism>
<evidence type="ECO:0000313" key="2">
    <source>
        <dbReference type="Proteomes" id="UP000193067"/>
    </source>
</evidence>
<keyword evidence="2" id="KW-1185">Reference proteome</keyword>
<protein>
    <submittedName>
        <fullName evidence="1">Uncharacterized protein</fullName>
    </submittedName>
</protein>
<dbReference type="AlphaFoldDB" id="A0A1Y2J2A7"/>
<sequence length="137" mass="15392">MFNHVQYSSALTYLFRPRHYATLRGRLCKLSHGALGKPEECIRMNPKGGFPPFIVVALGFGWTSSTVRLRTPLPRFTARLVSHLLVQVRGRSSNAAPGAQLWPMMSKAHCRPSMWTLLPLRFAHRARAPGTPFAPRV</sequence>
<name>A0A1Y2J2A7_TRAC3</name>
<accession>A0A1Y2J2A7</accession>
<proteinExistence type="predicted"/>
<evidence type="ECO:0000313" key="1">
    <source>
        <dbReference type="EMBL" id="OSD07538.1"/>
    </source>
</evidence>
<dbReference type="Proteomes" id="UP000193067">
    <property type="component" value="Unassembled WGS sequence"/>
</dbReference>
<dbReference type="EMBL" id="KZ084088">
    <property type="protein sequence ID" value="OSD07538.1"/>
    <property type="molecule type" value="Genomic_DNA"/>
</dbReference>
<reference evidence="1 2" key="1">
    <citation type="journal article" date="2015" name="Biotechnol. Biofuels">
        <title>Enhanced degradation of softwood versus hardwood by the white-rot fungus Pycnoporus coccineus.</title>
        <authorList>
            <person name="Couturier M."/>
            <person name="Navarro D."/>
            <person name="Chevret D."/>
            <person name="Henrissat B."/>
            <person name="Piumi F."/>
            <person name="Ruiz-Duenas F.J."/>
            <person name="Martinez A.T."/>
            <person name="Grigoriev I.V."/>
            <person name="Riley R."/>
            <person name="Lipzen A."/>
            <person name="Berrin J.G."/>
            <person name="Master E.R."/>
            <person name="Rosso M.N."/>
        </authorList>
    </citation>
    <scope>NUCLEOTIDE SEQUENCE [LARGE SCALE GENOMIC DNA]</scope>
    <source>
        <strain evidence="1 2">BRFM310</strain>
    </source>
</reference>